<evidence type="ECO:0000313" key="1">
    <source>
        <dbReference type="EMBL" id="TGV03649.1"/>
    </source>
</evidence>
<dbReference type="Proteomes" id="UP000307602">
    <property type="component" value="Unassembled WGS sequence"/>
</dbReference>
<evidence type="ECO:0000313" key="2">
    <source>
        <dbReference type="Proteomes" id="UP000307602"/>
    </source>
</evidence>
<organism evidence="1 2">
    <name type="scientific">Flavivirga rizhaonensis</name>
    <dbReference type="NCBI Taxonomy" id="2559571"/>
    <lineage>
        <taxon>Bacteria</taxon>
        <taxon>Pseudomonadati</taxon>
        <taxon>Bacteroidota</taxon>
        <taxon>Flavobacteriia</taxon>
        <taxon>Flavobacteriales</taxon>
        <taxon>Flavobacteriaceae</taxon>
        <taxon>Flavivirga</taxon>
    </lineage>
</organism>
<comment type="caution">
    <text evidence="1">The sequence shown here is derived from an EMBL/GenBank/DDBJ whole genome shotgun (WGS) entry which is preliminary data.</text>
</comment>
<gene>
    <name evidence="1" type="ORF">EM932_06385</name>
</gene>
<reference evidence="1 2" key="1">
    <citation type="submission" date="2019-04" db="EMBL/GenBank/DDBJ databases">
        <authorList>
            <person name="Liu A."/>
        </authorList>
    </citation>
    <scope>NUCLEOTIDE SEQUENCE [LARGE SCALE GENOMIC DNA]</scope>
    <source>
        <strain evidence="1 2">RZ03</strain>
    </source>
</reference>
<proteinExistence type="predicted"/>
<protein>
    <submittedName>
        <fullName evidence="1">Uncharacterized protein</fullName>
    </submittedName>
</protein>
<sequence>MFFYCQAQKKTKTTVKLIVPVAIEIDGGGNAKIALLPNADNGGTTPTHIGAYKYNVISIVGGSVELMPLYFDKGTNNAKAYNNKIFTISKTDYDKFAEVVEDENDSKISIGLLTLPFKARPQKEFAFDTEFNFNSTLNIRLDKFSKDFSLNWQLGAGIGTVGLNPDNAKGIEEGESTDVSTVTFLTGFMYQYKNVQFGLYSGLDFINNQDNYNWDGHGNPWVAMGIGFNLFKIDIENKVKQVNDFDGNI</sequence>
<dbReference type="AlphaFoldDB" id="A0A4S1DZQ0"/>
<name>A0A4S1DZQ0_9FLAO</name>
<dbReference type="OrthoDB" id="1158431at2"/>
<keyword evidence="2" id="KW-1185">Reference proteome</keyword>
<dbReference type="EMBL" id="SRSO01000006">
    <property type="protein sequence ID" value="TGV03649.1"/>
    <property type="molecule type" value="Genomic_DNA"/>
</dbReference>
<accession>A0A4S1DZQ0</accession>